<comment type="similarity">
    <text evidence="1">Belongs to the histidine acid phosphatase family.</text>
</comment>
<keyword evidence="2" id="KW-0732">Signal</keyword>
<evidence type="ECO:0000313" key="4">
    <source>
        <dbReference type="Proteomes" id="UP001316803"/>
    </source>
</evidence>
<dbReference type="GO" id="GO:0016791">
    <property type="term" value="F:phosphatase activity"/>
    <property type="evidence" value="ECO:0007669"/>
    <property type="project" value="TreeGrafter"/>
</dbReference>
<dbReference type="Pfam" id="PF00328">
    <property type="entry name" value="His_Phos_2"/>
    <property type="match status" value="1"/>
</dbReference>
<dbReference type="PANTHER" id="PTHR11567">
    <property type="entry name" value="ACID PHOSPHATASE-RELATED"/>
    <property type="match status" value="1"/>
</dbReference>
<keyword evidence="4" id="KW-1185">Reference proteome</keyword>
<proteinExistence type="inferred from homology"/>
<name>A0AAN8I300_9EURO</name>
<reference evidence="3 4" key="1">
    <citation type="submission" date="2022-12" db="EMBL/GenBank/DDBJ databases">
        <title>Genomic features and morphological characterization of a novel Knufia sp. strain isolated from spacecraft assembly facility.</title>
        <authorList>
            <person name="Teixeira M."/>
            <person name="Chander A.M."/>
            <person name="Stajich J.E."/>
            <person name="Venkateswaran K."/>
        </authorList>
    </citation>
    <scope>NUCLEOTIDE SEQUENCE [LARGE SCALE GENOMIC DNA]</scope>
    <source>
        <strain evidence="3 4">FJI-L2-BK-P2</strain>
    </source>
</reference>
<dbReference type="InterPro" id="IPR029033">
    <property type="entry name" value="His_PPase_superfam"/>
</dbReference>
<protein>
    <submittedName>
        <fullName evidence="3">Uncharacterized protein</fullName>
    </submittedName>
</protein>
<dbReference type="SUPFAM" id="SSF53254">
    <property type="entry name" value="Phosphoglycerate mutase-like"/>
    <property type="match status" value="1"/>
</dbReference>
<evidence type="ECO:0000256" key="2">
    <source>
        <dbReference type="SAM" id="SignalP"/>
    </source>
</evidence>
<dbReference type="Gene3D" id="3.40.50.1240">
    <property type="entry name" value="Phosphoglycerate mutase-like"/>
    <property type="match status" value="1"/>
</dbReference>
<dbReference type="AlphaFoldDB" id="A0AAN8I300"/>
<dbReference type="EMBL" id="JAKLMC020000033">
    <property type="protein sequence ID" value="KAK5949654.1"/>
    <property type="molecule type" value="Genomic_DNA"/>
</dbReference>
<dbReference type="InterPro" id="IPR000560">
    <property type="entry name" value="His_Pase_clade-2"/>
</dbReference>
<accession>A0AAN8I300</accession>
<comment type="caution">
    <text evidence="3">The sequence shown here is derived from an EMBL/GenBank/DDBJ whole genome shotgun (WGS) entry which is preliminary data.</text>
</comment>
<feature type="signal peptide" evidence="2">
    <location>
        <begin position="1"/>
        <end position="19"/>
    </location>
</feature>
<organism evidence="3 4">
    <name type="scientific">Knufia fluminis</name>
    <dbReference type="NCBI Taxonomy" id="191047"/>
    <lineage>
        <taxon>Eukaryota</taxon>
        <taxon>Fungi</taxon>
        <taxon>Dikarya</taxon>
        <taxon>Ascomycota</taxon>
        <taxon>Pezizomycotina</taxon>
        <taxon>Eurotiomycetes</taxon>
        <taxon>Chaetothyriomycetidae</taxon>
        <taxon>Chaetothyriales</taxon>
        <taxon>Trichomeriaceae</taxon>
        <taxon>Knufia</taxon>
    </lineage>
</organism>
<dbReference type="InterPro" id="IPR050645">
    <property type="entry name" value="Histidine_acid_phosphatase"/>
</dbReference>
<sequence length="491" mass="54249">MKHFASVATAGLLSSTAYAAPQSISPSSCPTSPPADLGWYPPNKTMINDLDRVLYGGDIYGYIFNSSTTPPGIPYQTYNWCNMPHARRQEYTTPPSVYSLKYVEVIHRHHKRTPYASNTFPVETGTWLCNDESLYYYGAPSDNNAAQIAWSITQSPTNPFKPTGFQNSTCQFPQITSEGLLDSRQHGADLFGIYHDLLSFLPSTFDPEKVKFRVTNNVITSQVASQIATGLYPSLAGTRLPVTVQPTDVDSLEPQYPCPASDSSYESYGVGSDDPSWREHLDAPETTQLFAELDRVSGVNTSDSDWHNWFDHYFDNLSAKLCHAKSLPCNINDSALCVTPSMADAVFRRGLYEYSYIYRDSPHSLSASVASYGVYMAELAANIRAVMDGSSEVLYRHNVAHDGSMSRLLSILQVDVMVWPGMGSEIVFELWQKASSGCWFVRVLWKGQPLRSSNPMLGSLDMVPVDALLGYVDGLVGINANKVLGLCSEES</sequence>
<dbReference type="Proteomes" id="UP001316803">
    <property type="component" value="Unassembled WGS sequence"/>
</dbReference>
<gene>
    <name evidence="3" type="ORF">OHC33_009251</name>
</gene>
<evidence type="ECO:0000313" key="3">
    <source>
        <dbReference type="EMBL" id="KAK5949654.1"/>
    </source>
</evidence>
<dbReference type="PANTHER" id="PTHR11567:SF195">
    <property type="entry name" value="ACID PHOSPHATASE, PUTATIVE (AFU_ORTHOLOGUE AFUA_3G14570)-RELATED"/>
    <property type="match status" value="1"/>
</dbReference>
<feature type="chain" id="PRO_5043034857" evidence="2">
    <location>
        <begin position="20"/>
        <end position="491"/>
    </location>
</feature>
<evidence type="ECO:0000256" key="1">
    <source>
        <dbReference type="ARBA" id="ARBA00005375"/>
    </source>
</evidence>